<reference evidence="1 2" key="1">
    <citation type="submission" date="2021-04" db="EMBL/GenBank/DDBJ databases">
        <title>Draft Genome of Aeromonas popoffii ID682, isolated from a natural water source in Idaho.</title>
        <authorList>
            <person name="Testerman T."/>
            <person name="Graf J."/>
        </authorList>
    </citation>
    <scope>NUCLEOTIDE SEQUENCE [LARGE SCALE GENOMIC DNA]</scope>
    <source>
        <strain evidence="1 2">ID682</strain>
    </source>
</reference>
<accession>A0ABS5GP87</accession>
<organism evidence="1 2">
    <name type="scientific">Aeromonas popoffii</name>
    <dbReference type="NCBI Taxonomy" id="70856"/>
    <lineage>
        <taxon>Bacteria</taxon>
        <taxon>Pseudomonadati</taxon>
        <taxon>Pseudomonadota</taxon>
        <taxon>Gammaproteobacteria</taxon>
        <taxon>Aeromonadales</taxon>
        <taxon>Aeromonadaceae</taxon>
        <taxon>Aeromonas</taxon>
    </lineage>
</organism>
<proteinExistence type="predicted"/>
<evidence type="ECO:0000313" key="2">
    <source>
        <dbReference type="Proteomes" id="UP000675653"/>
    </source>
</evidence>
<dbReference type="Proteomes" id="UP000675653">
    <property type="component" value="Unassembled WGS sequence"/>
</dbReference>
<dbReference type="RefSeq" id="WP_212513252.1">
    <property type="nucleotide sequence ID" value="NZ_CAWQDX010000037.1"/>
</dbReference>
<comment type="caution">
    <text evidence="1">The sequence shown here is derived from an EMBL/GenBank/DDBJ whole genome shotgun (WGS) entry which is preliminary data.</text>
</comment>
<sequence length="222" mass="24483">MAEYTISFINNSTDTRSFLCYQKDPDIGVPNAVSLAWFAKTTRPNTHVDFSWKINYSFIWSETGLLKPGVRFVASERVDADLLNENDIIFNQDNGAYGFINLSGTGKEGSLAIHTSTGFPPNKASIGIGMSGSGTFAVQARPNDNVVFTPHPEYWVAFGNFMPGQVLDISQISNTARVKFPPNVYAMTVIIDDSFEWKVIPTSEANALFLSGKYSQTELLTI</sequence>
<gene>
    <name evidence="1" type="ORF">KAT72_07805</name>
</gene>
<keyword evidence="2" id="KW-1185">Reference proteome</keyword>
<evidence type="ECO:0000313" key="1">
    <source>
        <dbReference type="EMBL" id="MBR7628940.1"/>
    </source>
</evidence>
<dbReference type="EMBL" id="JAGRZL010000016">
    <property type="protein sequence ID" value="MBR7628940.1"/>
    <property type="molecule type" value="Genomic_DNA"/>
</dbReference>
<protein>
    <submittedName>
        <fullName evidence="1">RhiA</fullName>
    </submittedName>
</protein>
<name>A0ABS5GP87_9GAMM</name>